<dbReference type="InterPro" id="IPR016181">
    <property type="entry name" value="Acyl_CoA_acyltransferase"/>
</dbReference>
<accession>X1VX33</accession>
<dbReference type="EMBL" id="BARW01027544">
    <property type="protein sequence ID" value="GAJ16035.1"/>
    <property type="molecule type" value="Genomic_DNA"/>
</dbReference>
<feature type="domain" description="N-acetyltransferase" evidence="1">
    <location>
        <begin position="1"/>
        <end position="90"/>
    </location>
</feature>
<protein>
    <recommendedName>
        <fullName evidence="1">N-acetyltransferase domain-containing protein</fullName>
    </recommendedName>
</protein>
<comment type="caution">
    <text evidence="2">The sequence shown here is derived from an EMBL/GenBank/DDBJ whole genome shotgun (WGS) entry which is preliminary data.</text>
</comment>
<dbReference type="InterPro" id="IPR000182">
    <property type="entry name" value="GNAT_dom"/>
</dbReference>
<sequence length="90" mass="9970">VMGFIKAEKPQFDVSYAVHGESTLAINGMYVEADFRRAGVGSLLLASLAREAAAADKEIVSVDCETTNPEAYGFWSRWFEPVAWALERRV</sequence>
<dbReference type="Pfam" id="PF00583">
    <property type="entry name" value="Acetyltransf_1"/>
    <property type="match status" value="1"/>
</dbReference>
<dbReference type="SUPFAM" id="SSF55729">
    <property type="entry name" value="Acyl-CoA N-acyltransferases (Nat)"/>
    <property type="match status" value="1"/>
</dbReference>
<name>X1VX33_9ZZZZ</name>
<dbReference type="Gene3D" id="3.40.630.30">
    <property type="match status" value="1"/>
</dbReference>
<proteinExistence type="predicted"/>
<reference evidence="2" key="1">
    <citation type="journal article" date="2014" name="Front. Microbiol.">
        <title>High frequency of phylogenetically diverse reductive dehalogenase-homologous genes in deep subseafloor sedimentary metagenomes.</title>
        <authorList>
            <person name="Kawai M."/>
            <person name="Futagami T."/>
            <person name="Toyoda A."/>
            <person name="Takaki Y."/>
            <person name="Nishi S."/>
            <person name="Hori S."/>
            <person name="Arai W."/>
            <person name="Tsubouchi T."/>
            <person name="Morono Y."/>
            <person name="Uchiyama I."/>
            <person name="Ito T."/>
            <person name="Fujiyama A."/>
            <person name="Inagaki F."/>
            <person name="Takami H."/>
        </authorList>
    </citation>
    <scope>NUCLEOTIDE SEQUENCE</scope>
    <source>
        <strain evidence="2">Expedition CK06-06</strain>
    </source>
</reference>
<dbReference type="GO" id="GO:0016747">
    <property type="term" value="F:acyltransferase activity, transferring groups other than amino-acyl groups"/>
    <property type="evidence" value="ECO:0007669"/>
    <property type="project" value="InterPro"/>
</dbReference>
<dbReference type="AlphaFoldDB" id="X1VX33"/>
<evidence type="ECO:0000259" key="1">
    <source>
        <dbReference type="PROSITE" id="PS51186"/>
    </source>
</evidence>
<feature type="non-terminal residue" evidence="2">
    <location>
        <position position="1"/>
    </location>
</feature>
<organism evidence="2">
    <name type="scientific">marine sediment metagenome</name>
    <dbReference type="NCBI Taxonomy" id="412755"/>
    <lineage>
        <taxon>unclassified sequences</taxon>
        <taxon>metagenomes</taxon>
        <taxon>ecological metagenomes</taxon>
    </lineage>
</organism>
<evidence type="ECO:0000313" key="2">
    <source>
        <dbReference type="EMBL" id="GAJ16035.1"/>
    </source>
</evidence>
<gene>
    <name evidence="2" type="ORF">S12H4_44668</name>
</gene>
<dbReference type="PROSITE" id="PS51186">
    <property type="entry name" value="GNAT"/>
    <property type="match status" value="1"/>
</dbReference>